<name>A0A914RHB8_PAREQ</name>
<feature type="transmembrane region" description="Helical" evidence="1">
    <location>
        <begin position="67"/>
        <end position="86"/>
    </location>
</feature>
<sequence>MSGVISWSQVARCMLTVSVIRLSLAALDFSELTDVSYDMTIRDVPLGFEQLSLAPPLATSDEDVADLLSAIKVVVVSIYLAFCVLCKQSSF</sequence>
<keyword evidence="1" id="KW-0812">Transmembrane</keyword>
<keyword evidence="3" id="KW-1185">Reference proteome</keyword>
<dbReference type="WBParaSite" id="PEQ_0000594101-mRNA-1">
    <property type="protein sequence ID" value="PEQ_0000594101-mRNA-1"/>
    <property type="gene ID" value="PEQ_0000594101"/>
</dbReference>
<reference evidence="4" key="1">
    <citation type="submission" date="2022-11" db="UniProtKB">
        <authorList>
            <consortium name="WormBaseParasite"/>
        </authorList>
    </citation>
    <scope>IDENTIFICATION</scope>
</reference>
<keyword evidence="1" id="KW-0472">Membrane</keyword>
<keyword evidence="1" id="KW-1133">Transmembrane helix</keyword>
<evidence type="ECO:0000313" key="4">
    <source>
        <dbReference type="WBParaSite" id="PEQ_0000594101-mRNA-1"/>
    </source>
</evidence>
<evidence type="ECO:0000313" key="3">
    <source>
        <dbReference type="Proteomes" id="UP000887564"/>
    </source>
</evidence>
<dbReference type="AlphaFoldDB" id="A0A914RHB8"/>
<feature type="signal peptide" evidence="2">
    <location>
        <begin position="1"/>
        <end position="25"/>
    </location>
</feature>
<dbReference type="Proteomes" id="UP000887564">
    <property type="component" value="Unplaced"/>
</dbReference>
<feature type="chain" id="PRO_5037549121" evidence="2">
    <location>
        <begin position="26"/>
        <end position="91"/>
    </location>
</feature>
<evidence type="ECO:0000256" key="2">
    <source>
        <dbReference type="SAM" id="SignalP"/>
    </source>
</evidence>
<proteinExistence type="predicted"/>
<organism evidence="3 4">
    <name type="scientific">Parascaris equorum</name>
    <name type="common">Equine roundworm</name>
    <dbReference type="NCBI Taxonomy" id="6256"/>
    <lineage>
        <taxon>Eukaryota</taxon>
        <taxon>Metazoa</taxon>
        <taxon>Ecdysozoa</taxon>
        <taxon>Nematoda</taxon>
        <taxon>Chromadorea</taxon>
        <taxon>Rhabditida</taxon>
        <taxon>Spirurina</taxon>
        <taxon>Ascaridomorpha</taxon>
        <taxon>Ascaridoidea</taxon>
        <taxon>Ascarididae</taxon>
        <taxon>Parascaris</taxon>
    </lineage>
</organism>
<evidence type="ECO:0000256" key="1">
    <source>
        <dbReference type="SAM" id="Phobius"/>
    </source>
</evidence>
<keyword evidence="2" id="KW-0732">Signal</keyword>
<protein>
    <submittedName>
        <fullName evidence="4">Uncharacterized protein</fullName>
    </submittedName>
</protein>
<accession>A0A914RHB8</accession>